<dbReference type="PANTHER" id="PTHR43233:SF1">
    <property type="entry name" value="FAMILY N-ACETYLTRANSFERASE, PUTATIVE (AFU_ORTHOLOGUE AFUA_6G03350)-RELATED"/>
    <property type="match status" value="1"/>
</dbReference>
<dbReference type="InterPro" id="IPR016181">
    <property type="entry name" value="Acyl_CoA_acyltransferase"/>
</dbReference>
<dbReference type="PANTHER" id="PTHR43233">
    <property type="entry name" value="FAMILY N-ACETYLTRANSFERASE, PUTATIVE (AFU_ORTHOLOGUE AFUA_6G03350)-RELATED"/>
    <property type="match status" value="1"/>
</dbReference>
<feature type="domain" description="N-acetyltransferase" evidence="1">
    <location>
        <begin position="2"/>
        <end position="136"/>
    </location>
</feature>
<dbReference type="PROSITE" id="PS51186">
    <property type="entry name" value="GNAT"/>
    <property type="match status" value="1"/>
</dbReference>
<dbReference type="CDD" id="cd04301">
    <property type="entry name" value="NAT_SF"/>
    <property type="match status" value="1"/>
</dbReference>
<evidence type="ECO:0000313" key="2">
    <source>
        <dbReference type="EMBL" id="MBA2875947.1"/>
    </source>
</evidence>
<evidence type="ECO:0000313" key="3">
    <source>
        <dbReference type="Proteomes" id="UP000523087"/>
    </source>
</evidence>
<proteinExistence type="predicted"/>
<keyword evidence="3" id="KW-1185">Reference proteome</keyword>
<comment type="caution">
    <text evidence="2">The sequence shown here is derived from an EMBL/GenBank/DDBJ whole genome shotgun (WGS) entry which is preliminary data.</text>
</comment>
<dbReference type="InterPro" id="IPR000182">
    <property type="entry name" value="GNAT_dom"/>
</dbReference>
<keyword evidence="2" id="KW-0808">Transferase</keyword>
<protein>
    <submittedName>
        <fullName evidence="2">GNAT superfamily N-acetyltransferase</fullName>
    </submittedName>
</protein>
<evidence type="ECO:0000259" key="1">
    <source>
        <dbReference type="PROSITE" id="PS51186"/>
    </source>
</evidence>
<organism evidence="2 3">
    <name type="scientific">Thermaerobacillus caldiproteolyticus</name>
    <dbReference type="NCBI Taxonomy" id="247480"/>
    <lineage>
        <taxon>Bacteria</taxon>
        <taxon>Bacillati</taxon>
        <taxon>Bacillota</taxon>
        <taxon>Bacilli</taxon>
        <taxon>Bacillales</taxon>
        <taxon>Anoxybacillaceae</taxon>
        <taxon>Thermaerobacillus</taxon>
    </lineage>
</organism>
<sequence>MERYRIVYDVPTVSAYVHLRQKTGLSEKSIEAAERGLKHSLFAVSIYDSETFIGMGRVIGDEGCFYQIVDIAVDPAYQGKGIGKQIMKEIMHYLDTHAPKGAYVSLIADPPADRLYKQFGFAYTYPTSYGMYKRYE</sequence>
<dbReference type="Gene3D" id="3.40.630.30">
    <property type="match status" value="1"/>
</dbReference>
<accession>A0A7V9Z8E2</accession>
<dbReference type="InterPro" id="IPR053144">
    <property type="entry name" value="Acetyltransferase_Butenolide"/>
</dbReference>
<dbReference type="EMBL" id="JACDUT010000008">
    <property type="protein sequence ID" value="MBA2875947.1"/>
    <property type="molecule type" value="Genomic_DNA"/>
</dbReference>
<dbReference type="SUPFAM" id="SSF55729">
    <property type="entry name" value="Acyl-CoA N-acyltransferases (Nat)"/>
    <property type="match status" value="1"/>
</dbReference>
<dbReference type="Proteomes" id="UP000523087">
    <property type="component" value="Unassembled WGS sequence"/>
</dbReference>
<dbReference type="Pfam" id="PF00583">
    <property type="entry name" value="Acetyltransf_1"/>
    <property type="match status" value="1"/>
</dbReference>
<name>A0A7V9Z8E2_9BACL</name>
<dbReference type="GO" id="GO:0016747">
    <property type="term" value="F:acyltransferase activity, transferring groups other than amino-acyl groups"/>
    <property type="evidence" value="ECO:0007669"/>
    <property type="project" value="InterPro"/>
</dbReference>
<gene>
    <name evidence="2" type="ORF">HNR31_002741</name>
</gene>
<dbReference type="AlphaFoldDB" id="A0A7V9Z8E2"/>
<reference evidence="2 3" key="1">
    <citation type="submission" date="2020-07" db="EMBL/GenBank/DDBJ databases">
        <title>Genomic Encyclopedia of Type Strains, Phase IV (KMG-IV): sequencing the most valuable type-strain genomes for metagenomic binning, comparative biology and taxonomic classification.</title>
        <authorList>
            <person name="Goeker M."/>
        </authorList>
    </citation>
    <scope>NUCLEOTIDE SEQUENCE [LARGE SCALE GENOMIC DNA]</scope>
    <source>
        <strain evidence="2 3">DSM 15730</strain>
    </source>
</reference>
<dbReference type="RefSeq" id="WP_181556707.1">
    <property type="nucleotide sequence ID" value="NZ_JACDUT010000008.1"/>
</dbReference>